<dbReference type="Pfam" id="PF00069">
    <property type="entry name" value="Pkinase"/>
    <property type="match status" value="1"/>
</dbReference>
<dbReference type="InParanoid" id="A2F3L4"/>
<evidence type="ECO:0000256" key="13">
    <source>
        <dbReference type="RuleBase" id="RU000304"/>
    </source>
</evidence>
<evidence type="ECO:0000313" key="16">
    <source>
        <dbReference type="Proteomes" id="UP000001542"/>
    </source>
</evidence>
<feature type="domain" description="Protein kinase" evidence="14">
    <location>
        <begin position="9"/>
        <end position="262"/>
    </location>
</feature>
<dbReference type="VEuPathDB" id="TrichDB:TVAGG3_0551740"/>
<dbReference type="Proteomes" id="UP000001542">
    <property type="component" value="Unassembled WGS sequence"/>
</dbReference>
<dbReference type="InterPro" id="IPR008271">
    <property type="entry name" value="Ser/Thr_kinase_AS"/>
</dbReference>
<reference evidence="15" key="1">
    <citation type="submission" date="2006-10" db="EMBL/GenBank/DDBJ databases">
        <authorList>
            <person name="Amadeo P."/>
            <person name="Zhao Q."/>
            <person name="Wortman J."/>
            <person name="Fraser-Liggett C."/>
            <person name="Carlton J."/>
        </authorList>
    </citation>
    <scope>NUCLEOTIDE SEQUENCE</scope>
    <source>
        <strain evidence="15">G3</strain>
    </source>
</reference>
<dbReference type="OMA" id="CIDNERN"/>
<dbReference type="InterPro" id="IPR011009">
    <property type="entry name" value="Kinase-like_dom_sf"/>
</dbReference>
<evidence type="ECO:0000259" key="14">
    <source>
        <dbReference type="PROSITE" id="PS50011"/>
    </source>
</evidence>
<feature type="binding site" evidence="10">
    <location>
        <position position="152"/>
    </location>
    <ligand>
        <name>ATP</name>
        <dbReference type="ChEBI" id="CHEBI:30616"/>
    </ligand>
</feature>
<evidence type="ECO:0000256" key="5">
    <source>
        <dbReference type="ARBA" id="ARBA00022777"/>
    </source>
</evidence>
<dbReference type="Gene3D" id="1.10.510.10">
    <property type="entry name" value="Transferase(Phosphotransferase) domain 1"/>
    <property type="match status" value="1"/>
</dbReference>
<protein>
    <recommendedName>
        <fullName evidence="1">non-specific serine/threonine protein kinase</fullName>
        <ecNumber evidence="1">2.7.11.1</ecNumber>
    </recommendedName>
</protein>
<comment type="similarity">
    <text evidence="13">Belongs to the protein kinase superfamily.</text>
</comment>
<evidence type="ECO:0000256" key="3">
    <source>
        <dbReference type="ARBA" id="ARBA00022679"/>
    </source>
</evidence>
<accession>A2F3L4</accession>
<dbReference type="FunFam" id="3.30.200.20:FF:000003">
    <property type="entry name" value="Non-specific serine/threonine protein kinase"/>
    <property type="match status" value="1"/>
</dbReference>
<dbReference type="GO" id="GO:0005524">
    <property type="term" value="F:ATP binding"/>
    <property type="evidence" value="ECO:0007669"/>
    <property type="project" value="UniProtKB-UniRule"/>
</dbReference>
<dbReference type="SMART" id="SM00220">
    <property type="entry name" value="S_TKc"/>
    <property type="match status" value="1"/>
</dbReference>
<dbReference type="VEuPathDB" id="TrichDB:TVAG_317670"/>
<dbReference type="InterPro" id="IPR017441">
    <property type="entry name" value="Protein_kinase_ATP_BS"/>
</dbReference>
<keyword evidence="6 10" id="KW-0067">ATP-binding</keyword>
<reference evidence="15" key="2">
    <citation type="journal article" date="2007" name="Science">
        <title>Draft genome sequence of the sexually transmitted pathogen Trichomonas vaginalis.</title>
        <authorList>
            <person name="Carlton J.M."/>
            <person name="Hirt R.P."/>
            <person name="Silva J.C."/>
            <person name="Delcher A.L."/>
            <person name="Schatz M."/>
            <person name="Zhao Q."/>
            <person name="Wortman J.R."/>
            <person name="Bidwell S.L."/>
            <person name="Alsmark U.C.M."/>
            <person name="Besteiro S."/>
            <person name="Sicheritz-Ponten T."/>
            <person name="Noel C.J."/>
            <person name="Dacks J.B."/>
            <person name="Foster P.G."/>
            <person name="Simillion C."/>
            <person name="Van de Peer Y."/>
            <person name="Miranda-Saavedra D."/>
            <person name="Barton G.J."/>
            <person name="Westrop G.D."/>
            <person name="Mueller S."/>
            <person name="Dessi D."/>
            <person name="Fiori P.L."/>
            <person name="Ren Q."/>
            <person name="Paulsen I."/>
            <person name="Zhang H."/>
            <person name="Bastida-Corcuera F.D."/>
            <person name="Simoes-Barbosa A."/>
            <person name="Brown M.T."/>
            <person name="Hayes R.D."/>
            <person name="Mukherjee M."/>
            <person name="Okumura C.Y."/>
            <person name="Schneider R."/>
            <person name="Smith A.J."/>
            <person name="Vanacova S."/>
            <person name="Villalvazo M."/>
            <person name="Haas B.J."/>
            <person name="Pertea M."/>
            <person name="Feldblyum T.V."/>
            <person name="Utterback T.R."/>
            <person name="Shu C.L."/>
            <person name="Osoegawa K."/>
            <person name="de Jong P.J."/>
            <person name="Hrdy I."/>
            <person name="Horvathova L."/>
            <person name="Zubacova Z."/>
            <person name="Dolezal P."/>
            <person name="Malik S.B."/>
            <person name="Logsdon J.M. Jr."/>
            <person name="Henze K."/>
            <person name="Gupta A."/>
            <person name="Wang C.C."/>
            <person name="Dunne R.L."/>
            <person name="Upcroft J.A."/>
            <person name="Upcroft P."/>
            <person name="White O."/>
            <person name="Salzberg S.L."/>
            <person name="Tang P."/>
            <person name="Chiu C.-H."/>
            <person name="Lee Y.-S."/>
            <person name="Embley T.M."/>
            <person name="Coombs G.H."/>
            <person name="Mottram J.C."/>
            <person name="Tachezy J."/>
            <person name="Fraser-Liggett C.M."/>
            <person name="Johnson P.J."/>
        </authorList>
    </citation>
    <scope>NUCLEOTIDE SEQUENCE [LARGE SCALE GENOMIC DNA]</scope>
    <source>
        <strain evidence="15">G3</strain>
    </source>
</reference>
<dbReference type="KEGG" id="tva:4758303"/>
<feature type="cross-link" description="Glycyl lysine isopeptide (Lys-Gly) (interchain with G-Cter in SUMO2)" evidence="11">
    <location>
        <position position="136"/>
    </location>
</feature>
<feature type="binding site" evidence="10 12">
    <location>
        <position position="38"/>
    </location>
    <ligand>
        <name>ATP</name>
        <dbReference type="ChEBI" id="CHEBI:30616"/>
    </ligand>
</feature>
<dbReference type="STRING" id="5722.A2F3L4"/>
<dbReference type="SUPFAM" id="SSF56112">
    <property type="entry name" value="Protein kinase-like (PK-like)"/>
    <property type="match status" value="1"/>
</dbReference>
<dbReference type="PANTHER" id="PTHR24350">
    <property type="entry name" value="SERINE/THREONINE-PROTEIN KINASE IAL-RELATED"/>
    <property type="match status" value="1"/>
</dbReference>
<gene>
    <name evidence="15" type="ORF">TVAG_317670</name>
</gene>
<dbReference type="InterPro" id="IPR000719">
    <property type="entry name" value="Prot_kinase_dom"/>
</dbReference>
<dbReference type="CDD" id="cd14003">
    <property type="entry name" value="STKc_AMPK-like"/>
    <property type="match status" value="1"/>
</dbReference>
<evidence type="ECO:0000256" key="1">
    <source>
        <dbReference type="ARBA" id="ARBA00012513"/>
    </source>
</evidence>
<evidence type="ECO:0000256" key="7">
    <source>
        <dbReference type="ARBA" id="ARBA00047899"/>
    </source>
</evidence>
<dbReference type="PROSITE" id="PS50011">
    <property type="entry name" value="PROTEIN_KINASE_DOM"/>
    <property type="match status" value="1"/>
</dbReference>
<dbReference type="eggNOG" id="KOG0583">
    <property type="taxonomic scope" value="Eukaryota"/>
</dbReference>
<evidence type="ECO:0000256" key="10">
    <source>
        <dbReference type="PIRSR" id="PIRSR630616-2"/>
    </source>
</evidence>
<evidence type="ECO:0000256" key="9">
    <source>
        <dbReference type="PIRSR" id="PIRSR630616-1"/>
    </source>
</evidence>
<dbReference type="OrthoDB" id="504170at2759"/>
<dbReference type="RefSeq" id="XP_001313411.1">
    <property type="nucleotide sequence ID" value="XM_001313410.1"/>
</dbReference>
<comment type="catalytic activity">
    <reaction evidence="7">
        <text>L-threonyl-[protein] + ATP = O-phospho-L-threonyl-[protein] + ADP + H(+)</text>
        <dbReference type="Rhea" id="RHEA:46608"/>
        <dbReference type="Rhea" id="RHEA-COMP:11060"/>
        <dbReference type="Rhea" id="RHEA-COMP:11605"/>
        <dbReference type="ChEBI" id="CHEBI:15378"/>
        <dbReference type="ChEBI" id="CHEBI:30013"/>
        <dbReference type="ChEBI" id="CHEBI:30616"/>
        <dbReference type="ChEBI" id="CHEBI:61977"/>
        <dbReference type="ChEBI" id="CHEBI:456216"/>
        <dbReference type="EC" id="2.7.11.1"/>
    </reaction>
</comment>
<dbReference type="PROSITE" id="PS00108">
    <property type="entry name" value="PROTEIN_KINASE_ST"/>
    <property type="match status" value="1"/>
</dbReference>
<proteinExistence type="inferred from homology"/>
<dbReference type="EMBL" id="DS113599">
    <property type="protein sequence ID" value="EAY00482.1"/>
    <property type="molecule type" value="Genomic_DNA"/>
</dbReference>
<dbReference type="InterPro" id="IPR030616">
    <property type="entry name" value="Aur-like"/>
</dbReference>
<organism evidence="15 16">
    <name type="scientific">Trichomonas vaginalis (strain ATCC PRA-98 / G3)</name>
    <dbReference type="NCBI Taxonomy" id="412133"/>
    <lineage>
        <taxon>Eukaryota</taxon>
        <taxon>Metamonada</taxon>
        <taxon>Parabasalia</taxon>
        <taxon>Trichomonadida</taxon>
        <taxon>Trichomonadidae</taxon>
        <taxon>Trichomonas</taxon>
    </lineage>
</organism>
<evidence type="ECO:0000256" key="2">
    <source>
        <dbReference type="ARBA" id="ARBA00022527"/>
    </source>
</evidence>
<dbReference type="FunFam" id="1.10.510.10:FF:000592">
    <property type="entry name" value="CAMK family protein kinase"/>
    <property type="match status" value="1"/>
</dbReference>
<dbReference type="PROSITE" id="PS00107">
    <property type="entry name" value="PROTEIN_KINASE_ATP"/>
    <property type="match status" value="1"/>
</dbReference>
<dbReference type="FunCoup" id="A2F3L4">
    <property type="interactions" value="360"/>
</dbReference>
<dbReference type="AlphaFoldDB" id="A2F3L4"/>
<keyword evidence="4 10" id="KW-0547">Nucleotide-binding</keyword>
<evidence type="ECO:0000256" key="6">
    <source>
        <dbReference type="ARBA" id="ARBA00022840"/>
    </source>
</evidence>
<feature type="active site" description="Proton acceptor" evidence="9">
    <location>
        <position position="134"/>
    </location>
</feature>
<evidence type="ECO:0000313" key="15">
    <source>
        <dbReference type="EMBL" id="EAY00482.1"/>
    </source>
</evidence>
<feature type="binding site" evidence="10">
    <location>
        <begin position="88"/>
        <end position="90"/>
    </location>
    <ligand>
        <name>ATP</name>
        <dbReference type="ChEBI" id="CHEBI:30616"/>
    </ligand>
</feature>
<dbReference type="EC" id="2.7.11.1" evidence="1"/>
<keyword evidence="5 15" id="KW-0418">Kinase</keyword>
<keyword evidence="16" id="KW-1185">Reference proteome</keyword>
<dbReference type="GO" id="GO:0004674">
    <property type="term" value="F:protein serine/threonine kinase activity"/>
    <property type="evidence" value="ECO:0000318"/>
    <property type="project" value="GO_Central"/>
</dbReference>
<keyword evidence="3" id="KW-0808">Transferase</keyword>
<evidence type="ECO:0000256" key="11">
    <source>
        <dbReference type="PIRSR" id="PIRSR630616-3"/>
    </source>
</evidence>
<dbReference type="SMR" id="A2F3L4"/>
<evidence type="ECO:0000256" key="12">
    <source>
        <dbReference type="PROSITE-ProRule" id="PRU10141"/>
    </source>
</evidence>
<comment type="catalytic activity">
    <reaction evidence="8">
        <text>L-seryl-[protein] + ATP = O-phospho-L-seryl-[protein] + ADP + H(+)</text>
        <dbReference type="Rhea" id="RHEA:17989"/>
        <dbReference type="Rhea" id="RHEA-COMP:9863"/>
        <dbReference type="Rhea" id="RHEA-COMP:11604"/>
        <dbReference type="ChEBI" id="CHEBI:15378"/>
        <dbReference type="ChEBI" id="CHEBI:29999"/>
        <dbReference type="ChEBI" id="CHEBI:30616"/>
        <dbReference type="ChEBI" id="CHEBI:83421"/>
        <dbReference type="ChEBI" id="CHEBI:456216"/>
        <dbReference type="EC" id="2.7.11.1"/>
    </reaction>
</comment>
<keyword evidence="2 13" id="KW-0723">Serine/threonine-protein kinase</keyword>
<feature type="binding site" evidence="10">
    <location>
        <begin position="138"/>
        <end position="139"/>
    </location>
    <ligand>
        <name>ATP</name>
        <dbReference type="ChEBI" id="CHEBI:30616"/>
    </ligand>
</feature>
<sequence>MEPEIMLNYSVQFNIGSGTFAQVFLAIHNKTGTKVAIKVISKLNCIDNERNQLLMRREIDIMKKLKHPFVCDLYEVVETEKNVYIVMEFAQNGTLLETIKSRGSLGEEDASIIFAQLLIVMKYLHNECKIAHRDIKAENIVFDSNRNIRIIDFGLSNSPDSNNIMQTQCGSVSYASPEMIMGQKYTYASDVWSLGILLYGMVCGHLPFQDTNYSRLAQKIVFKEVDYPSQLSSECIDLLKRILKKNQADRIPLNEIEKHPWISERYNSILNSVTEFHYNYDYISKRMQSYNLDLEQIQKGISDGVTDQDTITYNIICRENQIREFHQSMLNIYKLARKYSVKSNEKLPPLNPKDHTNSFKPRRAVIPVNAPVLSAKRKKMPSSLVFSN</sequence>
<evidence type="ECO:0000256" key="4">
    <source>
        <dbReference type="ARBA" id="ARBA00022741"/>
    </source>
</evidence>
<name>A2F3L4_TRIV3</name>
<evidence type="ECO:0000256" key="8">
    <source>
        <dbReference type="ARBA" id="ARBA00048679"/>
    </source>
</evidence>